<protein>
    <submittedName>
        <fullName evidence="1">Uncharacterized protein</fullName>
    </submittedName>
</protein>
<accession>A0ABU5I4Z8</accession>
<comment type="caution">
    <text evidence="1">The sequence shown here is derived from an EMBL/GenBank/DDBJ whole genome shotgun (WGS) entry which is preliminary data.</text>
</comment>
<keyword evidence="2" id="KW-1185">Reference proteome</keyword>
<dbReference type="Proteomes" id="UP001294412">
    <property type="component" value="Unassembled WGS sequence"/>
</dbReference>
<sequence>MFRRELPRLDDETVLYHTVLGLLGDGLDRRTIEKALVRYAPVDLDLLASCYVKALRSVQAQATARNAKAA</sequence>
<dbReference type="RefSeq" id="WP_322188040.1">
    <property type="nucleotide sequence ID" value="NZ_JAXLPB010000005.1"/>
</dbReference>
<proteinExistence type="predicted"/>
<evidence type="ECO:0000313" key="1">
    <source>
        <dbReference type="EMBL" id="MDY8110444.1"/>
    </source>
</evidence>
<gene>
    <name evidence="1" type="ORF">U0C82_14980</name>
</gene>
<dbReference type="EMBL" id="JAXLPB010000005">
    <property type="protein sequence ID" value="MDY8110444.1"/>
    <property type="molecule type" value="Genomic_DNA"/>
</dbReference>
<reference evidence="1 2" key="1">
    <citation type="submission" date="2023-12" db="EMBL/GenBank/DDBJ databases">
        <title>Description of Novel Strain Fulvimarina sp. 2208YS6-2-32 isolated from Uroteuthis (Photololigo) edulis.</title>
        <authorList>
            <person name="Park J.-S."/>
        </authorList>
    </citation>
    <scope>NUCLEOTIDE SEQUENCE [LARGE SCALE GENOMIC DNA]</scope>
    <source>
        <strain evidence="1 2">2208YS6-2-32</strain>
    </source>
</reference>
<organism evidence="1 2">
    <name type="scientific">Fulvimarina uroteuthidis</name>
    <dbReference type="NCBI Taxonomy" id="3098149"/>
    <lineage>
        <taxon>Bacteria</taxon>
        <taxon>Pseudomonadati</taxon>
        <taxon>Pseudomonadota</taxon>
        <taxon>Alphaproteobacteria</taxon>
        <taxon>Hyphomicrobiales</taxon>
        <taxon>Aurantimonadaceae</taxon>
        <taxon>Fulvimarina</taxon>
    </lineage>
</organism>
<name>A0ABU5I4Z8_9HYPH</name>
<evidence type="ECO:0000313" key="2">
    <source>
        <dbReference type="Proteomes" id="UP001294412"/>
    </source>
</evidence>